<dbReference type="Proteomes" id="UP000426246">
    <property type="component" value="Chromosome"/>
</dbReference>
<gene>
    <name evidence="1" type="ORF">EHS13_18065</name>
</gene>
<dbReference type="RefSeq" id="WP_155701719.1">
    <property type="nucleotide sequence ID" value="NZ_CP034235.1"/>
</dbReference>
<evidence type="ECO:0000313" key="1">
    <source>
        <dbReference type="EMBL" id="QGQ96646.1"/>
    </source>
</evidence>
<dbReference type="Pfam" id="PF06841">
    <property type="entry name" value="Phage_T4_gp19"/>
    <property type="match status" value="1"/>
</dbReference>
<accession>A0A6B8RMN8</accession>
<proteinExistence type="predicted"/>
<dbReference type="KEGG" id="ppsc:EHS13_18065"/>
<dbReference type="InterPro" id="IPR011747">
    <property type="entry name" value="CHP02241"/>
</dbReference>
<name>A0A6B8RMN8_9BACL</name>
<dbReference type="PANTHER" id="PTHR38009:SF1">
    <property type="entry name" value="CONSERVED HYPOTHETICAL PHAGE TAIL PROTEIN"/>
    <property type="match status" value="1"/>
</dbReference>
<reference evidence="2" key="1">
    <citation type="submission" date="2018-11" db="EMBL/GenBank/DDBJ databases">
        <title>Complete genome sequence of Paenibacillus sp. ML311-T8.</title>
        <authorList>
            <person name="Nam Y.-D."/>
            <person name="Kang J."/>
            <person name="Chung W.-H."/>
            <person name="Park Y.S."/>
        </authorList>
    </citation>
    <scope>NUCLEOTIDE SEQUENCE [LARGE SCALE GENOMIC DNA]</scope>
    <source>
        <strain evidence="2">ML311-T8</strain>
    </source>
</reference>
<evidence type="ECO:0000313" key="2">
    <source>
        <dbReference type="Proteomes" id="UP000426246"/>
    </source>
</evidence>
<dbReference type="EMBL" id="CP034235">
    <property type="protein sequence ID" value="QGQ96646.1"/>
    <property type="molecule type" value="Genomic_DNA"/>
</dbReference>
<dbReference type="OrthoDB" id="73314at2"/>
<keyword evidence="2" id="KW-1185">Reference proteome</keyword>
<dbReference type="AlphaFoldDB" id="A0A6B8RMN8"/>
<dbReference type="InterPro" id="IPR010667">
    <property type="entry name" value="Phage_T4_Gp19"/>
</dbReference>
<organism evidence="1 2">
    <name type="scientific">Paenibacillus psychroresistens</name>
    <dbReference type="NCBI Taxonomy" id="1778678"/>
    <lineage>
        <taxon>Bacteria</taxon>
        <taxon>Bacillati</taxon>
        <taxon>Bacillota</taxon>
        <taxon>Bacilli</taxon>
        <taxon>Bacillales</taxon>
        <taxon>Paenibacillaceae</taxon>
        <taxon>Paenibacillus</taxon>
    </lineage>
</organism>
<dbReference type="PANTHER" id="PTHR38009">
    <property type="entry name" value="CONSERVED HYPOTHETICAL PHAGE TAIL PROTEIN"/>
    <property type="match status" value="1"/>
</dbReference>
<protein>
    <submittedName>
        <fullName evidence="1">Phage tail protein</fullName>
    </submittedName>
</protein>
<sequence length="155" mass="17636">MVTEADKKKWADHKKVVVAFRFEIEINGLVEAGFNEVSGLQVETEFEEYNEGGLNEYTHRFPKRIKYPPLVFKRGIIQSNTLWDWYQGFTLGTIKRMGGAIILNNSYGVAIGRWEFVNAYPIKWMGPTLSANKSEVAIETLEIVHNGLKAIILGK</sequence>
<dbReference type="NCBIfam" id="TIGR02241">
    <property type="entry name" value="conserved hypothetical phage tail region protein"/>
    <property type="match status" value="1"/>
</dbReference>
<dbReference type="GO" id="GO:0005198">
    <property type="term" value="F:structural molecule activity"/>
    <property type="evidence" value="ECO:0007669"/>
    <property type="project" value="InterPro"/>
</dbReference>